<dbReference type="InterPro" id="IPR001451">
    <property type="entry name" value="Hexapep"/>
</dbReference>
<keyword evidence="11" id="KW-0812">Transmembrane</keyword>
<evidence type="ECO:0000256" key="4">
    <source>
        <dbReference type="ARBA" id="ARBA00018522"/>
    </source>
</evidence>
<keyword evidence="5" id="KW-0028">Amino-acid biosynthesis</keyword>
<evidence type="ECO:0000256" key="6">
    <source>
        <dbReference type="ARBA" id="ARBA00022679"/>
    </source>
</evidence>
<dbReference type="InterPro" id="IPR042122">
    <property type="entry name" value="Ser_AcTrfase_N_sf"/>
</dbReference>
<dbReference type="PANTHER" id="PTHR42811">
    <property type="entry name" value="SERINE ACETYLTRANSFERASE"/>
    <property type="match status" value="1"/>
</dbReference>
<feature type="region of interest" description="Disordered" evidence="10">
    <location>
        <begin position="214"/>
        <end position="247"/>
    </location>
</feature>
<organism evidence="12 13">
    <name type="scientific">Paenibacillus apiarius</name>
    <dbReference type="NCBI Taxonomy" id="46240"/>
    <lineage>
        <taxon>Bacteria</taxon>
        <taxon>Bacillati</taxon>
        <taxon>Bacillota</taxon>
        <taxon>Bacilli</taxon>
        <taxon>Bacillales</taxon>
        <taxon>Paenibacillaceae</taxon>
        <taxon>Paenibacillus</taxon>
    </lineage>
</organism>
<evidence type="ECO:0000313" key="13">
    <source>
        <dbReference type="Proteomes" id="UP001207626"/>
    </source>
</evidence>
<evidence type="ECO:0000256" key="11">
    <source>
        <dbReference type="SAM" id="Phobius"/>
    </source>
</evidence>
<evidence type="ECO:0000256" key="2">
    <source>
        <dbReference type="ARBA" id="ARBA00007274"/>
    </source>
</evidence>
<accession>A0ABT4DTP0</accession>
<keyword evidence="11" id="KW-0472">Membrane</keyword>
<comment type="caution">
    <text evidence="12">The sequence shown here is derived from an EMBL/GenBank/DDBJ whole genome shotgun (WGS) entry which is preliminary data.</text>
</comment>
<dbReference type="InterPro" id="IPR053376">
    <property type="entry name" value="Serine_acetyltransferase"/>
</dbReference>
<dbReference type="Gene3D" id="1.10.3130.10">
    <property type="entry name" value="serine acetyltransferase, domain 1"/>
    <property type="match status" value="1"/>
</dbReference>
<keyword evidence="7" id="KW-0198">Cysteine biosynthesis</keyword>
<feature type="transmembrane region" description="Helical" evidence="11">
    <location>
        <begin position="29"/>
        <end position="48"/>
    </location>
</feature>
<comment type="pathway">
    <text evidence="1">Amino-acid biosynthesis; L-cysteine biosynthesis; L-cysteine from L-serine: step 1/2.</text>
</comment>
<dbReference type="Proteomes" id="UP001207626">
    <property type="component" value="Unassembled WGS sequence"/>
</dbReference>
<dbReference type="Gene3D" id="2.160.10.10">
    <property type="entry name" value="Hexapeptide repeat proteins"/>
    <property type="match status" value="1"/>
</dbReference>
<evidence type="ECO:0000256" key="9">
    <source>
        <dbReference type="ARBA" id="ARBA00049486"/>
    </source>
</evidence>
<dbReference type="EC" id="2.3.1.30" evidence="3"/>
<dbReference type="NCBIfam" id="TIGR01172">
    <property type="entry name" value="cysE"/>
    <property type="match status" value="1"/>
</dbReference>
<name>A0ABT4DTP0_9BACL</name>
<feature type="compositionally biased region" description="Low complexity" evidence="10">
    <location>
        <begin position="220"/>
        <end position="236"/>
    </location>
</feature>
<evidence type="ECO:0000256" key="3">
    <source>
        <dbReference type="ARBA" id="ARBA00013266"/>
    </source>
</evidence>
<reference evidence="12 13" key="1">
    <citation type="submission" date="2022-05" db="EMBL/GenBank/DDBJ databases">
        <title>Genome Sequencing of Bee-Associated Microbes.</title>
        <authorList>
            <person name="Dunlap C."/>
        </authorList>
    </citation>
    <scope>NUCLEOTIDE SEQUENCE [LARGE SCALE GENOMIC DNA]</scope>
    <source>
        <strain evidence="12 13">NRRL NRS-1438</strain>
    </source>
</reference>
<sequence>MRRIIRRMQSDVRAVFDNDPAARSRFEVIFTYSGLHAIWAHLFAHWLYRRRWFTVARLISQASRFMTGIEIHPGARIGNRLFIDHGMGVVIGETCEIGDDVVIYQGVTLGGTGKEKGKRHPTIGNNVVISSGAKVLGSFKVGDNSSIGANSVVLREVPPNCTVVGIPGRIVKQDGIRIDRLNHAQLPDPVIDMLRSLQGEIDVLKAELQQVKSTQPGHIAASDQAAEQAGAPDAAGKQPQQGAAERLVEAAAIKK</sequence>
<keyword evidence="11" id="KW-1133">Transmembrane helix</keyword>
<dbReference type="SUPFAM" id="SSF51161">
    <property type="entry name" value="Trimeric LpxA-like enzymes"/>
    <property type="match status" value="1"/>
</dbReference>
<gene>
    <name evidence="12" type="primary">cysE</name>
    <name evidence="12" type="ORF">M5X09_13685</name>
</gene>
<evidence type="ECO:0000256" key="5">
    <source>
        <dbReference type="ARBA" id="ARBA00022605"/>
    </source>
</evidence>
<dbReference type="InterPro" id="IPR045304">
    <property type="entry name" value="LbH_SAT"/>
</dbReference>
<evidence type="ECO:0000256" key="10">
    <source>
        <dbReference type="SAM" id="MobiDB-lite"/>
    </source>
</evidence>
<keyword evidence="6 12" id="KW-0808">Transferase</keyword>
<keyword evidence="8 12" id="KW-0012">Acyltransferase</keyword>
<dbReference type="InterPro" id="IPR005881">
    <property type="entry name" value="Ser_O-AcTrfase"/>
</dbReference>
<keyword evidence="13" id="KW-1185">Reference proteome</keyword>
<dbReference type="Pfam" id="PF00132">
    <property type="entry name" value="Hexapep"/>
    <property type="match status" value="1"/>
</dbReference>
<evidence type="ECO:0000256" key="8">
    <source>
        <dbReference type="ARBA" id="ARBA00023315"/>
    </source>
</evidence>
<comment type="catalytic activity">
    <reaction evidence="9">
        <text>L-serine + acetyl-CoA = O-acetyl-L-serine + CoA</text>
        <dbReference type="Rhea" id="RHEA:24560"/>
        <dbReference type="ChEBI" id="CHEBI:33384"/>
        <dbReference type="ChEBI" id="CHEBI:57287"/>
        <dbReference type="ChEBI" id="CHEBI:57288"/>
        <dbReference type="ChEBI" id="CHEBI:58340"/>
        <dbReference type="EC" id="2.3.1.30"/>
    </reaction>
</comment>
<dbReference type="InterPro" id="IPR011004">
    <property type="entry name" value="Trimer_LpxA-like_sf"/>
</dbReference>
<comment type="similarity">
    <text evidence="2">Belongs to the transferase hexapeptide repeat family.</text>
</comment>
<dbReference type="EMBL" id="JAMDLW010000018">
    <property type="protein sequence ID" value="MCY9520703.1"/>
    <property type="molecule type" value="Genomic_DNA"/>
</dbReference>
<evidence type="ECO:0000313" key="12">
    <source>
        <dbReference type="EMBL" id="MCY9520703.1"/>
    </source>
</evidence>
<proteinExistence type="inferred from homology"/>
<evidence type="ECO:0000256" key="7">
    <source>
        <dbReference type="ARBA" id="ARBA00023192"/>
    </source>
</evidence>
<dbReference type="GO" id="GO:0009001">
    <property type="term" value="F:serine O-acetyltransferase activity"/>
    <property type="evidence" value="ECO:0007669"/>
    <property type="project" value="UniProtKB-EC"/>
</dbReference>
<protein>
    <recommendedName>
        <fullName evidence="4">Serine acetyltransferase</fullName>
        <ecNumber evidence="3">2.3.1.30</ecNumber>
    </recommendedName>
</protein>
<dbReference type="RefSeq" id="WP_087432373.1">
    <property type="nucleotide sequence ID" value="NZ_JAMDLV010000041.1"/>
</dbReference>
<dbReference type="CDD" id="cd03354">
    <property type="entry name" value="LbH_SAT"/>
    <property type="match status" value="1"/>
</dbReference>
<evidence type="ECO:0000256" key="1">
    <source>
        <dbReference type="ARBA" id="ARBA00004876"/>
    </source>
</evidence>
<dbReference type="NCBIfam" id="NF041874">
    <property type="entry name" value="EPS_EpsC"/>
    <property type="match status" value="1"/>
</dbReference>